<dbReference type="GO" id="GO:0070573">
    <property type="term" value="F:metallodipeptidase activity"/>
    <property type="evidence" value="ECO:0007669"/>
    <property type="project" value="InterPro"/>
</dbReference>
<dbReference type="Gene3D" id="3.30.70.360">
    <property type="match status" value="1"/>
</dbReference>
<evidence type="ECO:0000256" key="7">
    <source>
        <dbReference type="PIRSR" id="PIRSR037242-2"/>
    </source>
</evidence>
<dbReference type="GO" id="GO:0046872">
    <property type="term" value="F:metal ion binding"/>
    <property type="evidence" value="ECO:0007669"/>
    <property type="project" value="UniProtKB-KW"/>
</dbReference>
<keyword evidence="2" id="KW-0645">Protease</keyword>
<feature type="binding site" evidence="8">
    <location>
        <position position="445"/>
    </location>
    <ligand>
        <name>Mn(2+)</name>
        <dbReference type="ChEBI" id="CHEBI:29035"/>
        <label>1</label>
    </ligand>
</feature>
<dbReference type="Proteomes" id="UP000887578">
    <property type="component" value="Unplaced"/>
</dbReference>
<dbReference type="InterPro" id="IPR017153">
    <property type="entry name" value="CNDP/DUG1"/>
</dbReference>
<evidence type="ECO:0000256" key="9">
    <source>
        <dbReference type="PIRSR" id="PIRSR037242-4"/>
    </source>
</evidence>
<accession>A0A914PRQ8</accession>
<feature type="binding site" description="in other chain" evidence="7">
    <location>
        <position position="195"/>
    </location>
    <ligand>
        <name>substrate</name>
        <note>ligand shared between homodimeric partners</note>
    </ligand>
</feature>
<dbReference type="Pfam" id="PF01546">
    <property type="entry name" value="Peptidase_M20"/>
    <property type="match status" value="1"/>
</dbReference>
<dbReference type="AlphaFoldDB" id="A0A914PRQ8"/>
<feature type="domain" description="Peptidase M20 dimerisation" evidence="10">
    <location>
        <begin position="211"/>
        <end position="365"/>
    </location>
</feature>
<feature type="binding site" evidence="8">
    <location>
        <position position="195"/>
    </location>
    <ligand>
        <name>Mn(2+)</name>
        <dbReference type="ChEBI" id="CHEBI:29035"/>
        <label>2</label>
    </ligand>
</feature>
<comment type="cofactor">
    <cofactor evidence="8">
        <name>Mn(2+)</name>
        <dbReference type="ChEBI" id="CHEBI:29035"/>
    </cofactor>
    <text evidence="8">Binds 2 manganese ions per subunit.</text>
</comment>
<dbReference type="InterPro" id="IPR011650">
    <property type="entry name" value="Peptidase_M20_dimer"/>
</dbReference>
<feature type="binding site" description="in other chain" evidence="7">
    <location>
        <position position="417"/>
    </location>
    <ligand>
        <name>substrate</name>
        <note>ligand shared between homodimeric partners</note>
    </ligand>
</feature>
<dbReference type="CDD" id="cd05676">
    <property type="entry name" value="M20_dipept_like_CNDP"/>
    <property type="match status" value="1"/>
</dbReference>
<keyword evidence="5" id="KW-0482">Metalloprotease</keyword>
<feature type="binding site" evidence="8">
    <location>
        <position position="132"/>
    </location>
    <ligand>
        <name>Mn(2+)</name>
        <dbReference type="ChEBI" id="CHEBI:29035"/>
        <label>1</label>
    </ligand>
</feature>
<dbReference type="PIRSF" id="PIRSF037242">
    <property type="entry name" value="CNDP_dipeptidase"/>
    <property type="match status" value="1"/>
</dbReference>
<feature type="active site" description="Proton acceptor" evidence="6">
    <location>
        <position position="166"/>
    </location>
</feature>
<dbReference type="PROSITE" id="PS00759">
    <property type="entry name" value="ARGE_DAPE_CPG2_2"/>
    <property type="match status" value="1"/>
</dbReference>
<dbReference type="Gene3D" id="3.40.630.10">
    <property type="entry name" value="Zn peptidases"/>
    <property type="match status" value="1"/>
</dbReference>
<evidence type="ECO:0000313" key="12">
    <source>
        <dbReference type="WBParaSite" id="PDA_v2.g20823.t1"/>
    </source>
</evidence>
<keyword evidence="11" id="KW-1185">Reference proteome</keyword>
<evidence type="ECO:0000256" key="4">
    <source>
        <dbReference type="ARBA" id="ARBA00022801"/>
    </source>
</evidence>
<evidence type="ECO:0000313" key="11">
    <source>
        <dbReference type="Proteomes" id="UP000887578"/>
    </source>
</evidence>
<feature type="site" description="Important for catalytic activity" evidence="9">
    <location>
        <position position="228"/>
    </location>
</feature>
<evidence type="ECO:0000256" key="3">
    <source>
        <dbReference type="ARBA" id="ARBA00022723"/>
    </source>
</evidence>
<dbReference type="PANTHER" id="PTHR43270">
    <property type="entry name" value="BETA-ALA-HIS DIPEPTIDASE"/>
    <property type="match status" value="1"/>
</dbReference>
<dbReference type="SUPFAM" id="SSF53187">
    <property type="entry name" value="Zn-dependent exopeptidases"/>
    <property type="match status" value="1"/>
</dbReference>
<name>A0A914PRQ8_9BILA</name>
<feature type="active site" evidence="6">
    <location>
        <position position="101"/>
    </location>
</feature>
<dbReference type="GO" id="GO:0006508">
    <property type="term" value="P:proteolysis"/>
    <property type="evidence" value="ECO:0007669"/>
    <property type="project" value="UniProtKB-KW"/>
</dbReference>
<dbReference type="WBParaSite" id="PDA_v2.g20823.t1">
    <property type="protein sequence ID" value="PDA_v2.g20823.t1"/>
    <property type="gene ID" value="PDA_v2.g20823"/>
</dbReference>
<feature type="binding site" description="in other chain" evidence="7">
    <location>
        <position position="445"/>
    </location>
    <ligand>
        <name>substrate</name>
        <note>ligand shared between homodimeric partners</note>
    </ligand>
</feature>
<reference evidence="12" key="1">
    <citation type="submission" date="2022-11" db="UniProtKB">
        <authorList>
            <consortium name="WormBaseParasite"/>
        </authorList>
    </citation>
    <scope>IDENTIFICATION</scope>
</reference>
<dbReference type="Pfam" id="PF07687">
    <property type="entry name" value="M20_dimer"/>
    <property type="match status" value="1"/>
</dbReference>
<evidence type="ECO:0000256" key="2">
    <source>
        <dbReference type="ARBA" id="ARBA00022670"/>
    </source>
</evidence>
<dbReference type="InterPro" id="IPR001261">
    <property type="entry name" value="ArgE/DapE_CS"/>
</dbReference>
<feature type="binding site" evidence="8">
    <location>
        <position position="167"/>
    </location>
    <ligand>
        <name>Mn(2+)</name>
        <dbReference type="ChEBI" id="CHEBI:29035"/>
        <label>1</label>
    </ligand>
</feature>
<sequence length="475" mass="53109">MVEFKKLSECIEKKQEIFIDRLRRAVEIPSVSAEAGHRNDVFRMIDWTQKELEKLGATCEQIQNGKQEMPDGTILDLPPVLFATLGQDKSKKTLCIYGHLDVQPAALCDGWDSDPFKLTERDGKLYGRGSTDDKGPVMAWINAIETLQEMKVDIPINIKFVLEGMEESGSVGLDDILIKHKDSFLSDVEFTCISDSYWLGKSKPCLAYGLRGLCYYCVEISVCQQDLHSGVFGGTVHEGMADLCWLMSQLIDAEGTIKIDGIHEQVAPVTAEEIELYKKIDFDIDDYRNDLKAHKLVTDDKVKILMNRWRFPSLSIHGIEGAFAGPGAKTVIPAKVVGKFSLRIVPDMTPKAVDKCVIDYLNKLWAQRKSPNQFKVYPTKGSKPWLADYKNPHYQAGAKAIKTVFGTEPDYICEGGSIPVTLTFQELTQKNVMLLPIGACDDMAHSQNEKINITNYMDGTKVLAVYLMELGNCSS</sequence>
<keyword evidence="8" id="KW-0464">Manganese</keyword>
<feature type="binding site" evidence="8">
    <location>
        <position position="99"/>
    </location>
    <ligand>
        <name>Mn(2+)</name>
        <dbReference type="ChEBI" id="CHEBI:29035"/>
        <label>2</label>
    </ligand>
</feature>
<dbReference type="InterPro" id="IPR002933">
    <property type="entry name" value="Peptidase_M20"/>
</dbReference>
<protein>
    <submittedName>
        <fullName evidence="12">Peptidase M20 dimerisation domain-containing protein</fullName>
    </submittedName>
</protein>
<evidence type="ECO:0000259" key="10">
    <source>
        <dbReference type="Pfam" id="PF07687"/>
    </source>
</evidence>
<feature type="binding site" evidence="7">
    <location>
        <position position="330"/>
    </location>
    <ligand>
        <name>substrate</name>
        <note>ligand shared between homodimeric partners</note>
    </ligand>
</feature>
<organism evidence="11 12">
    <name type="scientific">Panagrolaimus davidi</name>
    <dbReference type="NCBI Taxonomy" id="227884"/>
    <lineage>
        <taxon>Eukaryota</taxon>
        <taxon>Metazoa</taxon>
        <taxon>Ecdysozoa</taxon>
        <taxon>Nematoda</taxon>
        <taxon>Chromadorea</taxon>
        <taxon>Rhabditida</taxon>
        <taxon>Tylenchina</taxon>
        <taxon>Panagrolaimomorpha</taxon>
        <taxon>Panagrolaimoidea</taxon>
        <taxon>Panagrolaimidae</taxon>
        <taxon>Panagrolaimus</taxon>
    </lineage>
</organism>
<dbReference type="PANTHER" id="PTHR43270:SF4">
    <property type="entry name" value="CARNOSINE DIPEPTIDASE 2, ISOFORM A"/>
    <property type="match status" value="1"/>
</dbReference>
<keyword evidence="3 8" id="KW-0479">Metal-binding</keyword>
<feature type="binding site" evidence="8">
    <location>
        <position position="132"/>
    </location>
    <ligand>
        <name>Mn(2+)</name>
        <dbReference type="ChEBI" id="CHEBI:29035"/>
        <label>2</label>
    </ligand>
</feature>
<keyword evidence="4" id="KW-0378">Hydrolase</keyword>
<proteinExistence type="inferred from homology"/>
<evidence type="ECO:0000256" key="6">
    <source>
        <dbReference type="PIRSR" id="PIRSR037242-1"/>
    </source>
</evidence>
<evidence type="ECO:0000256" key="8">
    <source>
        <dbReference type="PIRSR" id="PIRSR037242-3"/>
    </source>
</evidence>
<feature type="binding site" description="in other chain" evidence="7">
    <location>
        <position position="343"/>
    </location>
    <ligand>
        <name>substrate</name>
        <note>ligand shared between homodimeric partners</note>
    </ligand>
</feature>
<evidence type="ECO:0000256" key="5">
    <source>
        <dbReference type="ARBA" id="ARBA00023049"/>
    </source>
</evidence>
<comment type="similarity">
    <text evidence="1">Belongs to the peptidase M20A family.</text>
</comment>
<feature type="binding site" evidence="7">
    <location>
        <position position="228"/>
    </location>
    <ligand>
        <name>substrate</name>
        <note>ligand shared between homodimeric partners</note>
    </ligand>
</feature>
<evidence type="ECO:0000256" key="1">
    <source>
        <dbReference type="ARBA" id="ARBA00006247"/>
    </source>
</evidence>
<dbReference type="InterPro" id="IPR051458">
    <property type="entry name" value="Cyt/Met_Dipeptidase"/>
</dbReference>